<feature type="compositionally biased region" description="Low complexity" evidence="1">
    <location>
        <begin position="304"/>
        <end position="315"/>
    </location>
</feature>
<evidence type="ECO:0000313" key="3">
    <source>
        <dbReference type="EMBL" id="OAI15390.1"/>
    </source>
</evidence>
<accession>A0A177NEA8</accession>
<dbReference type="RefSeq" id="WP_157205559.1">
    <property type="nucleotide sequence ID" value="NZ_LUUJ01000082.1"/>
</dbReference>
<evidence type="ECO:0000256" key="2">
    <source>
        <dbReference type="SAM" id="Phobius"/>
    </source>
</evidence>
<feature type="transmembrane region" description="Helical" evidence="2">
    <location>
        <begin position="162"/>
        <end position="182"/>
    </location>
</feature>
<dbReference type="Proteomes" id="UP000077857">
    <property type="component" value="Unassembled WGS sequence"/>
</dbReference>
<feature type="transmembrane region" description="Helical" evidence="2">
    <location>
        <begin position="1667"/>
        <end position="1688"/>
    </location>
</feature>
<feature type="transmembrane region" description="Helical" evidence="2">
    <location>
        <begin position="92"/>
        <end position="111"/>
    </location>
</feature>
<feature type="transmembrane region" description="Helical" evidence="2">
    <location>
        <begin position="1709"/>
        <end position="1737"/>
    </location>
</feature>
<proteinExistence type="predicted"/>
<comment type="caution">
    <text evidence="3">The sequence shown here is derived from an EMBL/GenBank/DDBJ whole genome shotgun (WGS) entry which is preliminary data.</text>
</comment>
<keyword evidence="2" id="KW-0812">Transmembrane</keyword>
<name>A0A177NEA8_9GAMM</name>
<evidence type="ECO:0000256" key="1">
    <source>
        <dbReference type="SAM" id="MobiDB-lite"/>
    </source>
</evidence>
<keyword evidence="2" id="KW-0472">Membrane</keyword>
<feature type="transmembrane region" description="Helical" evidence="2">
    <location>
        <begin position="271"/>
        <end position="294"/>
    </location>
</feature>
<evidence type="ECO:0000313" key="4">
    <source>
        <dbReference type="Proteomes" id="UP000077857"/>
    </source>
</evidence>
<feature type="transmembrane region" description="Helical" evidence="2">
    <location>
        <begin position="583"/>
        <end position="601"/>
    </location>
</feature>
<sequence length="1964" mass="227913">MKEYFKNFRTAIPFGKFNYGNDDEYPENESFIGREGARAKLINFLNNTGIRGAILVTGRRGMGKTRFVEYCLREYQDSYYARYLRSSLIRNIISLVWLAVIAILIIAVFTLGSRLLENLILILQSKQERNGVLIIPTVILTIGLAYPILVAEKTICSIINTLSIPGGKAISISIIIFTIALSRYPHKIAQYAYSNAPVIIGLIILSIYTTCQIEKITHLIGKTPFKRTRSSTNTLSRCLEWPYLRVILVIAIAISLTIYCIYDNYLNLKNLLALFILGAVVRLALLIIISKIAIQSSNEKRTDSTSSTTESTSVTNHDESIRAKRNEDEQSKTSPRRSAIIKAEIWTLFITATGTICATYNPIDNPTITVFLNFLFLIAAIAIFGLIPFIIIANLIPESKLELIFEHIKKPVLTKFYIRIKPILLPLILLLSKSVLLLIFGTQLLSPLLSLWLDLPRKQSDEVFILLYAIVALIVYWIEYELIIRPSAWGRQDNAMRTGKRPDYFDDININHSKKISGKRILRKLEKQTLFYSLCHFHLHSIICTINLGFEKLDHYSVIHGMLLSVRNQYYRKFLSPTSPRVIIRYTFTGLLIMAIVTELSEGWFHENPTFAQLSTKTTNNKSNNFFDCCKFSVNECLSEVSCNTPKDSKIFIVTELTSKSYQENNKHKNSTIENQNANDSSDDYCNNNFVPSAPKSLCEMFPEKGKFLIAGLYFEKIKIPLLIRDLSFFHYFFDINRPYYLDIDNDISFRIYHIALFLLVYTLLKRINRAFSLIPYANIFEKLTDLIDSLTTTSTTSKNKDLPKLVNWVTSINGFHENKSIQRTSLDPRIVELAFMEVLEELVFSKSLSAQLMASESNAPSIEITFVFDELDKLATKTDALSKPDQKQTNKSFDDPYSNDIELYRLGLMKDLLSDMKRIITASAARYIFVGGRLLHDDWLADGARRQPLLTSIFSDEIYLPSLLNDPSLHWWSAGESIVNGFWNCSYPLTARIHEYFLYQYQIAQSRNEKSMAHTWAPIIALKERQTEPRGFIQDSVPSVKLEDVKIIDCSDGAKLDGAEWYTSRTRSFIYFLTYRSNGNPKRLNELLASFIVSTDRHIPYDRRGIGSDLDCQDILYFPDAKVYRIQLIARIFRQLRNGFEHKLKGRDDKAITSLIYLSDFIIKFHNRAFSWESLELIDEITHLHRGHDLRSLLHDLVEHYSDRYLHRIINGMYTYRFHSYFANEIEYLSRQSEEEMAAFNFTLDESQTLRANLLSQLENQKDNQTNTDILSMLGELHECYQEYAKSREYYQRCVDKWDELLTTIAGTNLLDAEGNQKPTILSIYTNTSSGHEALISLLQWGPQKLRMLMKIAMTYELVKNYDEALLRYRQCMKFSEVMLKAFSNPSSRSYARLIDHLDILFEPLFAYVWLLEKYANTNNTSSYVLEEGLKNFENILSNAIDKTDLAFIRSLWQKKTGAFYFYKGFSTFEINDKHKDHIDIGYEYYMKSAYNLSTYTNTEARDFTKFDIQFVESLINNPFSSDINLAIAESLGDISEALLAKIDIEKLFTDYTENTPDRSFHNEEYNNYLENRIKNTLKITDKYFKEGKLHYKYLRRILNNKCESAKLEIILNISFCSSIYLLRSGYVEAAAREATRIAEVIAQLLKIYWFRQITTPDKVSSKSDFPLFVLNVCCQTNAFIAYVTWLMRTIRGRSSINQSDKYLMGHLIPVSALTAVCSICMGLTFFIQFDFLYYYKSKIQLALESLQENAKKWLGHEIHNTDNSYWWWRDNSHQWWKTELKHSILRHRYPVLNQLNAIKTLLDYEVVSTHLNINNNQCSTINTNWNEIVCYAEELYLVNEKYSHALHFTPMQLGHSFYLVWHMELRLNELEKTGNFIIDNRAKVEAFELRAETRLALIKSLEMCHMGRAHFVEIDRLHYLYDDFNDNQIHRNHAMQMVARHLTRDALKELREACLNDPFYQG</sequence>
<feature type="transmembrane region" description="Helical" evidence="2">
    <location>
        <begin position="375"/>
        <end position="396"/>
    </location>
</feature>
<reference evidence="3 4" key="1">
    <citation type="submission" date="2016-03" db="EMBL/GenBank/DDBJ databases">
        <authorList>
            <person name="Ploux O."/>
        </authorList>
    </citation>
    <scope>NUCLEOTIDE SEQUENCE [LARGE SCALE GENOMIC DNA]</scope>
    <source>
        <strain evidence="3 4">R-45378</strain>
    </source>
</reference>
<keyword evidence="2" id="KW-1133">Transmembrane helix</keyword>
<feature type="transmembrane region" description="Helical" evidence="2">
    <location>
        <begin position="131"/>
        <end position="150"/>
    </location>
</feature>
<feature type="transmembrane region" description="Helical" evidence="2">
    <location>
        <begin position="465"/>
        <end position="484"/>
    </location>
</feature>
<dbReference type="Gene3D" id="3.40.50.300">
    <property type="entry name" value="P-loop containing nucleotide triphosphate hydrolases"/>
    <property type="match status" value="1"/>
</dbReference>
<dbReference type="EMBL" id="LUUJ01000082">
    <property type="protein sequence ID" value="OAI15390.1"/>
    <property type="molecule type" value="Genomic_DNA"/>
</dbReference>
<feature type="transmembrane region" description="Helical" evidence="2">
    <location>
        <begin position="243"/>
        <end position="265"/>
    </location>
</feature>
<feature type="transmembrane region" description="Helical" evidence="2">
    <location>
        <begin position="188"/>
        <end position="208"/>
    </location>
</feature>
<feature type="transmembrane region" description="Helical" evidence="2">
    <location>
        <begin position="423"/>
        <end position="445"/>
    </location>
</feature>
<dbReference type="SUPFAM" id="SSF52540">
    <property type="entry name" value="P-loop containing nucleoside triphosphate hydrolases"/>
    <property type="match status" value="1"/>
</dbReference>
<dbReference type="OrthoDB" id="7052531at2"/>
<feature type="compositionally biased region" description="Basic and acidic residues" evidence="1">
    <location>
        <begin position="316"/>
        <end position="331"/>
    </location>
</feature>
<protein>
    <submittedName>
        <fullName evidence="3">Uncharacterized protein</fullName>
    </submittedName>
</protein>
<feature type="region of interest" description="Disordered" evidence="1">
    <location>
        <begin position="300"/>
        <end position="335"/>
    </location>
</feature>
<gene>
    <name evidence="3" type="ORF">A1507_14410</name>
</gene>
<dbReference type="InterPro" id="IPR027417">
    <property type="entry name" value="P-loop_NTPase"/>
</dbReference>
<feature type="transmembrane region" description="Helical" evidence="2">
    <location>
        <begin position="345"/>
        <end position="363"/>
    </location>
</feature>
<organism evidence="3 4">
    <name type="scientific">Methylomonas koyamae</name>
    <dbReference type="NCBI Taxonomy" id="702114"/>
    <lineage>
        <taxon>Bacteria</taxon>
        <taxon>Pseudomonadati</taxon>
        <taxon>Pseudomonadota</taxon>
        <taxon>Gammaproteobacteria</taxon>
        <taxon>Methylococcales</taxon>
        <taxon>Methylococcaceae</taxon>
        <taxon>Methylomonas</taxon>
    </lineage>
</organism>